<dbReference type="Proteomes" id="UP000319732">
    <property type="component" value="Unassembled WGS sequence"/>
</dbReference>
<feature type="domain" description="Lipid/polyisoprenoid-binding YceI-like" evidence="2">
    <location>
        <begin position="25"/>
        <end position="194"/>
    </location>
</feature>
<dbReference type="EMBL" id="VHSG01000017">
    <property type="protein sequence ID" value="TQV74221.1"/>
    <property type="molecule type" value="Genomic_DNA"/>
</dbReference>
<keyword evidence="1" id="KW-0732">Signal</keyword>
<proteinExistence type="predicted"/>
<feature type="chain" id="PRO_5021956071" evidence="1">
    <location>
        <begin position="25"/>
        <end position="199"/>
    </location>
</feature>
<gene>
    <name evidence="3" type="ORF">FKG94_16575</name>
</gene>
<dbReference type="PANTHER" id="PTHR34406">
    <property type="entry name" value="PROTEIN YCEI"/>
    <property type="match status" value="1"/>
</dbReference>
<name>A0A545TAH7_9GAMM</name>
<reference evidence="3 4" key="1">
    <citation type="submission" date="2019-06" db="EMBL/GenBank/DDBJ databases">
        <title>Whole genome sequence for Cellvibrionaceae sp. R142.</title>
        <authorList>
            <person name="Wang G."/>
        </authorList>
    </citation>
    <scope>NUCLEOTIDE SEQUENCE [LARGE SCALE GENOMIC DNA]</scope>
    <source>
        <strain evidence="3 4">R142</strain>
    </source>
</reference>
<dbReference type="InterPro" id="IPR036761">
    <property type="entry name" value="TTHA0802/YceI-like_sf"/>
</dbReference>
<dbReference type="OrthoDB" id="9793816at2"/>
<accession>A0A545TAH7</accession>
<dbReference type="PANTHER" id="PTHR34406:SF1">
    <property type="entry name" value="PROTEIN YCEI"/>
    <property type="match status" value="1"/>
</dbReference>
<evidence type="ECO:0000256" key="1">
    <source>
        <dbReference type="SAM" id="SignalP"/>
    </source>
</evidence>
<feature type="signal peptide" evidence="1">
    <location>
        <begin position="1"/>
        <end position="24"/>
    </location>
</feature>
<evidence type="ECO:0000259" key="2">
    <source>
        <dbReference type="SMART" id="SM00867"/>
    </source>
</evidence>
<comment type="caution">
    <text evidence="3">The sequence shown here is derived from an EMBL/GenBank/DDBJ whole genome shotgun (WGS) entry which is preliminary data.</text>
</comment>
<dbReference type="AlphaFoldDB" id="A0A545TAH7"/>
<dbReference type="InterPro" id="IPR007372">
    <property type="entry name" value="Lipid/polyisoprenoid-bd_YceI"/>
</dbReference>
<evidence type="ECO:0000313" key="4">
    <source>
        <dbReference type="Proteomes" id="UP000319732"/>
    </source>
</evidence>
<evidence type="ECO:0000313" key="3">
    <source>
        <dbReference type="EMBL" id="TQV74221.1"/>
    </source>
</evidence>
<dbReference type="Pfam" id="PF04264">
    <property type="entry name" value="YceI"/>
    <property type="match status" value="1"/>
</dbReference>
<dbReference type="InterPro" id="IPR027016">
    <property type="entry name" value="UCP029811"/>
</dbReference>
<dbReference type="Gene3D" id="2.40.128.110">
    <property type="entry name" value="Lipid/polyisoprenoid-binding, YceI-like"/>
    <property type="match status" value="1"/>
</dbReference>
<sequence length="199" mass="21689">MKASWIKRICAMVALVATAGTAAADWQLDPSQSALYFASVKSDTIGEIHAFKTISGTMTKDGQVELLIDLASVETSIPIRNSRMKDMLFEVAKFPQARVSAKVDYPRFNQLGAGESLTQALSIDLELHDRRQTLQTEVQAVKLAGDRILVTAVRPILLNTGDFGLTEGVEKLRAIVQLPSISPMVPITINLVFARHTAP</sequence>
<dbReference type="PIRSF" id="PIRSF029811">
    <property type="entry name" value="UCP029811"/>
    <property type="match status" value="1"/>
</dbReference>
<organism evidence="3 4">
    <name type="scientific">Exilibacterium tricleocarpae</name>
    <dbReference type="NCBI Taxonomy" id="2591008"/>
    <lineage>
        <taxon>Bacteria</taxon>
        <taxon>Pseudomonadati</taxon>
        <taxon>Pseudomonadota</taxon>
        <taxon>Gammaproteobacteria</taxon>
        <taxon>Cellvibrionales</taxon>
        <taxon>Cellvibrionaceae</taxon>
        <taxon>Exilibacterium</taxon>
    </lineage>
</organism>
<keyword evidence="4" id="KW-1185">Reference proteome</keyword>
<protein>
    <submittedName>
        <fullName evidence="3">YceI family protein</fullName>
    </submittedName>
</protein>
<dbReference type="SMART" id="SM00867">
    <property type="entry name" value="YceI"/>
    <property type="match status" value="1"/>
</dbReference>
<dbReference type="SUPFAM" id="SSF101874">
    <property type="entry name" value="YceI-like"/>
    <property type="match status" value="1"/>
</dbReference>